<proteinExistence type="predicted"/>
<reference evidence="1 2" key="1">
    <citation type="submission" date="2019-05" db="EMBL/GenBank/DDBJ databases">
        <title>Another draft genome of Portunus trituberculatus and its Hox gene families provides insights of decapod evolution.</title>
        <authorList>
            <person name="Jeong J.-H."/>
            <person name="Song I."/>
            <person name="Kim S."/>
            <person name="Choi T."/>
            <person name="Kim D."/>
            <person name="Ryu S."/>
            <person name="Kim W."/>
        </authorList>
    </citation>
    <scope>NUCLEOTIDE SEQUENCE [LARGE SCALE GENOMIC DNA]</scope>
    <source>
        <tissue evidence="1">Muscle</tissue>
    </source>
</reference>
<dbReference type="Proteomes" id="UP000324222">
    <property type="component" value="Unassembled WGS sequence"/>
</dbReference>
<comment type="caution">
    <text evidence="1">The sequence shown here is derived from an EMBL/GenBank/DDBJ whole genome shotgun (WGS) entry which is preliminary data.</text>
</comment>
<keyword evidence="2" id="KW-1185">Reference proteome</keyword>
<dbReference type="EMBL" id="VSRR010000346">
    <property type="protein sequence ID" value="MPC14372.1"/>
    <property type="molecule type" value="Genomic_DNA"/>
</dbReference>
<protein>
    <submittedName>
        <fullName evidence="1">Uncharacterized protein</fullName>
    </submittedName>
</protein>
<name>A0A5B7CXB6_PORTR</name>
<evidence type="ECO:0000313" key="1">
    <source>
        <dbReference type="EMBL" id="MPC14372.1"/>
    </source>
</evidence>
<organism evidence="1 2">
    <name type="scientific">Portunus trituberculatus</name>
    <name type="common">Swimming crab</name>
    <name type="synonym">Neptunus trituberculatus</name>
    <dbReference type="NCBI Taxonomy" id="210409"/>
    <lineage>
        <taxon>Eukaryota</taxon>
        <taxon>Metazoa</taxon>
        <taxon>Ecdysozoa</taxon>
        <taxon>Arthropoda</taxon>
        <taxon>Crustacea</taxon>
        <taxon>Multicrustacea</taxon>
        <taxon>Malacostraca</taxon>
        <taxon>Eumalacostraca</taxon>
        <taxon>Eucarida</taxon>
        <taxon>Decapoda</taxon>
        <taxon>Pleocyemata</taxon>
        <taxon>Brachyura</taxon>
        <taxon>Eubrachyura</taxon>
        <taxon>Portunoidea</taxon>
        <taxon>Portunidae</taxon>
        <taxon>Portuninae</taxon>
        <taxon>Portunus</taxon>
    </lineage>
</organism>
<accession>A0A5B7CXB6</accession>
<gene>
    <name evidence="1" type="ORF">E2C01_007136</name>
</gene>
<evidence type="ECO:0000313" key="2">
    <source>
        <dbReference type="Proteomes" id="UP000324222"/>
    </source>
</evidence>
<dbReference type="AlphaFoldDB" id="A0A5B7CXB6"/>
<sequence length="94" mass="10660">MYASISTKLSANHTFFADTSPPAICLRRHHTTPSTLLIPVLTSSRTNHSSCLLVLSDNRENRSPIIWCMSVSVTTFSESRDTRLMTFFPYYCIN</sequence>